<accession>A0A0E9V5F1</accession>
<organism evidence="1">
    <name type="scientific">Anguilla anguilla</name>
    <name type="common">European freshwater eel</name>
    <name type="synonym">Muraena anguilla</name>
    <dbReference type="NCBI Taxonomy" id="7936"/>
    <lineage>
        <taxon>Eukaryota</taxon>
        <taxon>Metazoa</taxon>
        <taxon>Chordata</taxon>
        <taxon>Craniata</taxon>
        <taxon>Vertebrata</taxon>
        <taxon>Euteleostomi</taxon>
        <taxon>Actinopterygii</taxon>
        <taxon>Neopterygii</taxon>
        <taxon>Teleostei</taxon>
        <taxon>Anguilliformes</taxon>
        <taxon>Anguillidae</taxon>
        <taxon>Anguilla</taxon>
    </lineage>
</organism>
<dbReference type="AlphaFoldDB" id="A0A0E9V5F1"/>
<protein>
    <submittedName>
        <fullName evidence="1">Uncharacterized protein</fullName>
    </submittedName>
</protein>
<reference evidence="1" key="1">
    <citation type="submission" date="2014-11" db="EMBL/GenBank/DDBJ databases">
        <authorList>
            <person name="Amaro Gonzalez C."/>
        </authorList>
    </citation>
    <scope>NUCLEOTIDE SEQUENCE</scope>
</reference>
<name>A0A0E9V5F1_ANGAN</name>
<dbReference type="EMBL" id="GBXM01035877">
    <property type="protein sequence ID" value="JAH72700.1"/>
    <property type="molecule type" value="Transcribed_RNA"/>
</dbReference>
<reference evidence="1" key="2">
    <citation type="journal article" date="2015" name="Fish Shellfish Immunol.">
        <title>Early steps in the European eel (Anguilla anguilla)-Vibrio vulnificus interaction in the gills: Role of the RtxA13 toxin.</title>
        <authorList>
            <person name="Callol A."/>
            <person name="Pajuelo D."/>
            <person name="Ebbesson L."/>
            <person name="Teles M."/>
            <person name="MacKenzie S."/>
            <person name="Amaro C."/>
        </authorList>
    </citation>
    <scope>NUCLEOTIDE SEQUENCE</scope>
</reference>
<proteinExistence type="predicted"/>
<sequence length="59" mass="6605">MMPCQASELPLQPCLVCPTASSDLAVLIAKSRGRAFGGKHLLCEMWKRCWYLRGPRTEP</sequence>
<evidence type="ECO:0000313" key="1">
    <source>
        <dbReference type="EMBL" id="JAH72700.1"/>
    </source>
</evidence>